<comment type="cofactor">
    <cofactor evidence="1">
        <name>pantetheine 4'-phosphate</name>
        <dbReference type="ChEBI" id="CHEBI:47942"/>
    </cofactor>
</comment>
<dbReference type="SUPFAM" id="SSF51735">
    <property type="entry name" value="NAD(P)-binding Rossmann-fold domains"/>
    <property type="match status" value="2"/>
</dbReference>
<dbReference type="GO" id="GO:0043041">
    <property type="term" value="P:amino acid activation for nonribosomal peptide biosynthetic process"/>
    <property type="evidence" value="ECO:0007669"/>
    <property type="project" value="TreeGrafter"/>
</dbReference>
<comment type="caution">
    <text evidence="6">The sequence shown here is derived from an EMBL/GenBank/DDBJ whole genome shotgun (WGS) entry which is preliminary data.</text>
</comment>
<dbReference type="EMBL" id="SRID01000216">
    <property type="protein sequence ID" value="TGB01761.1"/>
    <property type="molecule type" value="Genomic_DNA"/>
</dbReference>
<dbReference type="InterPro" id="IPR042099">
    <property type="entry name" value="ANL_N_sf"/>
</dbReference>
<organism evidence="6 7">
    <name type="scientific">Streptomyces palmae</name>
    <dbReference type="NCBI Taxonomy" id="1701085"/>
    <lineage>
        <taxon>Bacteria</taxon>
        <taxon>Bacillati</taxon>
        <taxon>Actinomycetota</taxon>
        <taxon>Actinomycetes</taxon>
        <taxon>Kitasatosporales</taxon>
        <taxon>Streptomycetaceae</taxon>
        <taxon>Streptomyces</taxon>
    </lineage>
</organism>
<dbReference type="Pfam" id="PF00668">
    <property type="entry name" value="Condensation"/>
    <property type="match status" value="1"/>
</dbReference>
<dbReference type="InterPro" id="IPR057326">
    <property type="entry name" value="KR_dom"/>
</dbReference>
<dbReference type="Pfam" id="PF00550">
    <property type="entry name" value="PP-binding"/>
    <property type="match status" value="1"/>
</dbReference>
<dbReference type="InterPro" id="IPR009081">
    <property type="entry name" value="PP-bd_ACP"/>
</dbReference>
<evidence type="ECO:0000259" key="5">
    <source>
        <dbReference type="PROSITE" id="PS50075"/>
    </source>
</evidence>
<dbReference type="SUPFAM" id="SSF56801">
    <property type="entry name" value="Acetyl-CoA synthetase-like"/>
    <property type="match status" value="1"/>
</dbReference>
<dbReference type="Gene3D" id="3.40.50.12780">
    <property type="entry name" value="N-terminal domain of ligase-like"/>
    <property type="match status" value="1"/>
</dbReference>
<dbReference type="OrthoDB" id="2472181at2"/>
<feature type="region of interest" description="Disordered" evidence="4">
    <location>
        <begin position="1527"/>
        <end position="1577"/>
    </location>
</feature>
<dbReference type="SUPFAM" id="SSF52777">
    <property type="entry name" value="CoA-dependent acyltransferases"/>
    <property type="match status" value="1"/>
</dbReference>
<dbReference type="PROSITE" id="PS50075">
    <property type="entry name" value="CARRIER"/>
    <property type="match status" value="1"/>
</dbReference>
<dbReference type="PANTHER" id="PTHR45527:SF1">
    <property type="entry name" value="FATTY ACID SYNTHASE"/>
    <property type="match status" value="1"/>
</dbReference>
<evidence type="ECO:0000256" key="1">
    <source>
        <dbReference type="ARBA" id="ARBA00001957"/>
    </source>
</evidence>
<dbReference type="InterPro" id="IPR020806">
    <property type="entry name" value="PKS_PP-bd"/>
</dbReference>
<dbReference type="GO" id="GO:0044550">
    <property type="term" value="P:secondary metabolite biosynthetic process"/>
    <property type="evidence" value="ECO:0007669"/>
    <property type="project" value="TreeGrafter"/>
</dbReference>
<dbReference type="RefSeq" id="WP_135340623.1">
    <property type="nucleotide sequence ID" value="NZ_SRID01000216.1"/>
</dbReference>
<dbReference type="InterPro" id="IPR020845">
    <property type="entry name" value="AMP-binding_CS"/>
</dbReference>
<evidence type="ECO:0000256" key="2">
    <source>
        <dbReference type="ARBA" id="ARBA00022450"/>
    </source>
</evidence>
<dbReference type="InterPro" id="IPR000873">
    <property type="entry name" value="AMP-dep_synth/lig_dom"/>
</dbReference>
<dbReference type="InterPro" id="IPR045851">
    <property type="entry name" value="AMP-bd_C_sf"/>
</dbReference>
<dbReference type="InterPro" id="IPR013968">
    <property type="entry name" value="PKS_KR"/>
</dbReference>
<dbReference type="Pfam" id="PF00501">
    <property type="entry name" value="AMP-binding"/>
    <property type="match status" value="1"/>
</dbReference>
<dbReference type="GO" id="GO:0003824">
    <property type="term" value="F:catalytic activity"/>
    <property type="evidence" value="ECO:0007669"/>
    <property type="project" value="InterPro"/>
</dbReference>
<dbReference type="InterPro" id="IPR036291">
    <property type="entry name" value="NAD(P)-bd_dom_sf"/>
</dbReference>
<feature type="domain" description="Carrier" evidence="5">
    <location>
        <begin position="1454"/>
        <end position="1529"/>
    </location>
</feature>
<keyword evidence="3" id="KW-0597">Phosphoprotein</keyword>
<proteinExistence type="predicted"/>
<dbReference type="GO" id="GO:0017000">
    <property type="term" value="P:antibiotic biosynthetic process"/>
    <property type="evidence" value="ECO:0007669"/>
    <property type="project" value="UniProtKB-ARBA"/>
</dbReference>
<dbReference type="PROSITE" id="PS00455">
    <property type="entry name" value="AMP_BINDING"/>
    <property type="match status" value="1"/>
</dbReference>
<gene>
    <name evidence="6" type="ORF">E4099_20890</name>
</gene>
<sequence>MGRLIRRRLGSAVHQALAELARQHRATLFMVVQSAWAATLTRSGAGTDIPLGTPVAGRDDEALTDLVGFFVNTLVLRTDTSGDPRFAELLDRVRETDTAAQAHQDLTFDRLVEHLNPPRQLARHPLFQVSLGLQEAAGERVELAGERVELERPHPGVAKFDLALNAVEQRAADGAPDGLELVIEYSTDLFEPGTVERLADQLCRISEAAAADPHLPLSALDGGAADGAADQAEVAARAEAAVRALPTVHDCVVLARGTDLVVHAVPDGRLTPEQVAEAARGAVPAGVRVHTLLLSTLPRTADGALDMGALGALPLLDQETADAWQRLLTADPRVGAAAVRIEEAPAPAPRRVHLSAVPGGPAAGSLSEAARPQAPAPSPAAGGRPSISHGPALVPLDVPDLVTALRRAAAGPGELVHLRADGSADRQSYARLAQEASRALHGLRALGLRPGDPVVLQLDSTRDFVTGFWACALGGASVVPLAVPPGGYTAGGAQANRLVNAWRMLERPLVLGSAGSGEAIAGLLAEDGPKPRVAELGSLLSGPEDRDWHPAEPDDLVLLMLTSGSTGRPKAVELRHRNILARTAGAIAVDGLTSADTSFNWMPMDHVGGIVMVHLRDVVVGARQVLAPPSWVLEDPLRWLDALDRYRASYTWAPNFAYGLLVERLAAAGPERSWDLSRLRMAVNGGEAVVPRVARRFLTALEPYGLPRTAVRPAWGTTEVCSAQTHAVLTLDGGSDEDTLVNLGRPYPGCSFRIVGEDGAVLPEGAIGRFQLRGPALTDGYHHAPEANARAFTEDGWFDCGDLGFLRDGELTLTGRDKDVIIVNGANLHPHDIEALVEEHPDAERSWTAAVAVRTPADSTDRLAVFLSLRPGADRAAALTAITRAVTRQTGVRPGYLLPVGRDEIPKTEIGKIQRAALRSRFAAGAYTEVIRETDLLLGNERTLPHWFHRPVWRRANAPSTGPHRLAEGHTLVLADPGHAVADRLAALVTEAGGRCTVLADPALLAGPAGTAAVRRVVDLTRLGAAPGDPLDAGLAVGEAAAVGRLVAALAAHHGTGAPVEVEVAARGSRALPGEPPADPAHAAALAVLHSAAQELSWLTARWTDMGTDAADDAAALLFRELGCPPTESEVALRGAQRWVARLAETDPPGTGAPQAGPPVREGSSQLITGGLGGIGRELARHLLVRYRARLTLVGRSPADDPERAAALRELQALGEVRYLAADVTDPTAVHTALAAAGRPDGVWHLAGDMDELPVASGGRERWERVMAAKAVGAAVLTEALRDRPGTLFVSFSSVNGHFGGATVGPYAAANAYLDALTAHQRRMGLRAHSIAWSMWDDTGLSRGYTLKPLSQARGYRTLGRRESLESLAVALHQDVPHVLVGLDPAAPFVRARLTAPAAPLHRLVGYTTPGGSAPHPAGPRPDTLPDRFGTPVPCTVVPVEALPSAAPAGAPEEDGAELRSALAALWAEVLELDRVAPDDDFFALGGHSILLVGLRTLIGDRLGLQVEVADLFTHPTPAALAAKLAGDAAGDTPPSAERPGDPAAPPDAEQRARQRREHLARRRAAASLRKDTPDHD</sequence>
<dbReference type="Gene3D" id="3.30.559.10">
    <property type="entry name" value="Chloramphenicol acetyltransferase-like domain"/>
    <property type="match status" value="1"/>
</dbReference>
<dbReference type="GO" id="GO:0008610">
    <property type="term" value="P:lipid biosynthetic process"/>
    <property type="evidence" value="ECO:0007669"/>
    <property type="project" value="UniProtKB-ARBA"/>
</dbReference>
<dbReference type="Gene3D" id="3.30.559.30">
    <property type="entry name" value="Nonribosomal peptide synthetase, condensation domain"/>
    <property type="match status" value="1"/>
</dbReference>
<dbReference type="SMART" id="SM00822">
    <property type="entry name" value="PKS_KR"/>
    <property type="match status" value="1"/>
</dbReference>
<protein>
    <submittedName>
        <fullName evidence="6">SDR family NAD(P)-dependent oxidoreductase</fullName>
    </submittedName>
</protein>
<dbReference type="GO" id="GO:0005737">
    <property type="term" value="C:cytoplasm"/>
    <property type="evidence" value="ECO:0007669"/>
    <property type="project" value="TreeGrafter"/>
</dbReference>
<dbReference type="InterPro" id="IPR001242">
    <property type="entry name" value="Condensation_dom"/>
</dbReference>
<dbReference type="Gene3D" id="1.10.1200.10">
    <property type="entry name" value="ACP-like"/>
    <property type="match status" value="1"/>
</dbReference>
<dbReference type="Pfam" id="PF08659">
    <property type="entry name" value="KR"/>
    <property type="match status" value="1"/>
</dbReference>
<evidence type="ECO:0000256" key="4">
    <source>
        <dbReference type="SAM" id="MobiDB-lite"/>
    </source>
</evidence>
<accession>A0A4Z0GXE3</accession>
<dbReference type="InterPro" id="IPR006162">
    <property type="entry name" value="Ppantetheine_attach_site"/>
</dbReference>
<dbReference type="SUPFAM" id="SSF47336">
    <property type="entry name" value="ACP-like"/>
    <property type="match status" value="1"/>
</dbReference>
<keyword evidence="2" id="KW-0596">Phosphopantetheine</keyword>
<keyword evidence="7" id="KW-1185">Reference proteome</keyword>
<dbReference type="SMART" id="SM00823">
    <property type="entry name" value="PKS_PP"/>
    <property type="match status" value="1"/>
</dbReference>
<feature type="compositionally biased region" description="Basic residues" evidence="4">
    <location>
        <begin position="1554"/>
        <end position="1565"/>
    </location>
</feature>
<feature type="compositionally biased region" description="Low complexity" evidence="4">
    <location>
        <begin position="369"/>
        <end position="386"/>
    </location>
</feature>
<dbReference type="GO" id="GO:0031177">
    <property type="term" value="F:phosphopantetheine binding"/>
    <property type="evidence" value="ECO:0007669"/>
    <property type="project" value="InterPro"/>
</dbReference>
<evidence type="ECO:0000256" key="3">
    <source>
        <dbReference type="ARBA" id="ARBA00022553"/>
    </source>
</evidence>
<dbReference type="PANTHER" id="PTHR45527">
    <property type="entry name" value="NONRIBOSOMAL PEPTIDE SYNTHETASE"/>
    <property type="match status" value="1"/>
</dbReference>
<dbReference type="InterPro" id="IPR023213">
    <property type="entry name" value="CAT-like_dom_sf"/>
</dbReference>
<feature type="region of interest" description="Disordered" evidence="4">
    <location>
        <begin position="350"/>
        <end position="388"/>
    </location>
</feature>
<evidence type="ECO:0000313" key="7">
    <source>
        <dbReference type="Proteomes" id="UP000297948"/>
    </source>
</evidence>
<name>A0A4Z0GXE3_9ACTN</name>
<dbReference type="InterPro" id="IPR036736">
    <property type="entry name" value="ACP-like_sf"/>
</dbReference>
<dbReference type="Proteomes" id="UP000297948">
    <property type="component" value="Unassembled WGS sequence"/>
</dbReference>
<dbReference type="Gene3D" id="3.30.300.30">
    <property type="match status" value="1"/>
</dbReference>
<dbReference type="Gene3D" id="3.40.50.720">
    <property type="entry name" value="NAD(P)-binding Rossmann-like Domain"/>
    <property type="match status" value="1"/>
</dbReference>
<dbReference type="PROSITE" id="PS00012">
    <property type="entry name" value="PHOSPHOPANTETHEINE"/>
    <property type="match status" value="1"/>
</dbReference>
<reference evidence="6 7" key="1">
    <citation type="submission" date="2019-03" db="EMBL/GenBank/DDBJ databases">
        <authorList>
            <person name="Gonzalez-Pimentel J.L."/>
        </authorList>
    </citation>
    <scope>NUCLEOTIDE SEQUENCE [LARGE SCALE GENOMIC DNA]</scope>
    <source>
        <strain evidence="6 7">JCM 31289</strain>
    </source>
</reference>
<evidence type="ECO:0000313" key="6">
    <source>
        <dbReference type="EMBL" id="TGB01761.1"/>
    </source>
</evidence>